<name>A0A9E9LXW4_9BURK</name>
<evidence type="ECO:0000256" key="1">
    <source>
        <dbReference type="ARBA" id="ARBA00022801"/>
    </source>
</evidence>
<keyword evidence="4" id="KW-1185">Reference proteome</keyword>
<dbReference type="KEGG" id="ovb:NB640_01135"/>
<evidence type="ECO:0000313" key="3">
    <source>
        <dbReference type="EMBL" id="WAW10301.1"/>
    </source>
</evidence>
<organism evidence="3 4">
    <name type="scientific">Oxalobacter vibrioformis</name>
    <dbReference type="NCBI Taxonomy" id="933080"/>
    <lineage>
        <taxon>Bacteria</taxon>
        <taxon>Pseudomonadati</taxon>
        <taxon>Pseudomonadota</taxon>
        <taxon>Betaproteobacteria</taxon>
        <taxon>Burkholderiales</taxon>
        <taxon>Oxalobacteraceae</taxon>
        <taxon>Oxalobacter</taxon>
    </lineage>
</organism>
<protein>
    <submittedName>
        <fullName evidence="3">Alpha/beta hydrolase</fullName>
    </submittedName>
</protein>
<dbReference type="GO" id="GO:0016787">
    <property type="term" value="F:hydrolase activity"/>
    <property type="evidence" value="ECO:0007669"/>
    <property type="project" value="UniProtKB-KW"/>
</dbReference>
<dbReference type="Gene3D" id="3.40.50.1820">
    <property type="entry name" value="alpha/beta hydrolase"/>
    <property type="match status" value="1"/>
</dbReference>
<dbReference type="InterPro" id="IPR049492">
    <property type="entry name" value="BD-FAE-like_dom"/>
</dbReference>
<reference evidence="3" key="1">
    <citation type="journal article" date="2022" name="Front. Microbiol.">
        <title>New perspectives on an old grouping: The genomic and phenotypic variability of Oxalobacter formigenes and the implications for calcium oxalate stone prevention.</title>
        <authorList>
            <person name="Chmiel J.A."/>
            <person name="Carr C."/>
            <person name="Stuivenberg G.A."/>
            <person name="Venema R."/>
            <person name="Chanyi R.M."/>
            <person name="Al K.F."/>
            <person name="Giguere D."/>
            <person name="Say H."/>
            <person name="Akouris P.P."/>
            <person name="Dominguez Romero S.A."/>
            <person name="Kwong A."/>
            <person name="Tai V."/>
            <person name="Koval S.F."/>
            <person name="Razvi H."/>
            <person name="Bjazevic J."/>
            <person name="Burton J.P."/>
        </authorList>
    </citation>
    <scope>NUCLEOTIDE SEQUENCE</scope>
    <source>
        <strain evidence="3">WoOx3</strain>
    </source>
</reference>
<dbReference type="InterPro" id="IPR050300">
    <property type="entry name" value="GDXG_lipolytic_enzyme"/>
</dbReference>
<dbReference type="Pfam" id="PF20434">
    <property type="entry name" value="BD-FAE"/>
    <property type="match status" value="1"/>
</dbReference>
<dbReference type="AlphaFoldDB" id="A0A9E9LXW4"/>
<gene>
    <name evidence="3" type="ORF">NB640_01135</name>
</gene>
<accession>A0A9E9LXW4</accession>
<dbReference type="EMBL" id="CP098242">
    <property type="protein sequence ID" value="WAW10301.1"/>
    <property type="molecule type" value="Genomic_DNA"/>
</dbReference>
<dbReference type="InterPro" id="IPR029058">
    <property type="entry name" value="AB_hydrolase_fold"/>
</dbReference>
<feature type="domain" description="BD-FAE-like" evidence="2">
    <location>
        <begin position="33"/>
        <end position="231"/>
    </location>
</feature>
<keyword evidence="1 3" id="KW-0378">Hydrolase</keyword>
<dbReference type="SUPFAM" id="SSF53474">
    <property type="entry name" value="alpha/beta-Hydrolases"/>
    <property type="match status" value="1"/>
</dbReference>
<sequence length="280" mass="30130">MRDPLPLPSPDFSVSMREVTWLEVGGRTLRAIIYYPGGKGPFPAAVCVHGGAWVSGDRTSTHGFANLIASHGVVVMAIDFRMPSEWPYPAALEDINYAIRWLKHNAAQYRIVPEKVGGIGVSSGGHLILLSALCPHDSHYSAIPMDSDKDASQAFVMTCSGVLDPVARFRMAEKAGELEILMCHRAFFGDAAMMDEGNPARILEAGEATSLPPACFFQGGDDVRVPPGTAERIAALYQAAGGQAQATVYPGMEHSLVSWCKEELDDMMGKTMAMIRSLSG</sequence>
<evidence type="ECO:0000313" key="4">
    <source>
        <dbReference type="Proteomes" id="UP001156215"/>
    </source>
</evidence>
<dbReference type="RefSeq" id="WP_269309311.1">
    <property type="nucleotide sequence ID" value="NZ_CP098242.1"/>
</dbReference>
<dbReference type="Proteomes" id="UP001156215">
    <property type="component" value="Chromosome"/>
</dbReference>
<dbReference type="PANTHER" id="PTHR48081">
    <property type="entry name" value="AB HYDROLASE SUPERFAMILY PROTEIN C4A8.06C"/>
    <property type="match status" value="1"/>
</dbReference>
<evidence type="ECO:0000259" key="2">
    <source>
        <dbReference type="Pfam" id="PF20434"/>
    </source>
</evidence>
<proteinExistence type="predicted"/>